<name>A0ABT1JBP3_ACTCY</name>
<keyword evidence="3" id="KW-1185">Reference proteome</keyword>
<protein>
    <submittedName>
        <fullName evidence="2">Uncharacterized protein</fullName>
    </submittedName>
</protein>
<sequence length="80" mass="8576">MVGKSLVHTPFSPIPALGVDTASPNDHSLPPAGPRAARIAMARLRFPALSVSRRRHVRRPHTPGSRRTAGRDGPARGQEP</sequence>
<feature type="region of interest" description="Disordered" evidence="1">
    <location>
        <begin position="47"/>
        <end position="80"/>
    </location>
</feature>
<feature type="compositionally biased region" description="Basic residues" evidence="1">
    <location>
        <begin position="52"/>
        <end position="61"/>
    </location>
</feature>
<reference evidence="2 3" key="1">
    <citation type="submission" date="2013-07" db="EMBL/GenBank/DDBJ databases">
        <authorList>
            <consortium name="DOE Joint Genome Institute"/>
            <person name="Reeve W."/>
            <person name="Huntemann M."/>
            <person name="Han J."/>
            <person name="Chen A."/>
            <person name="Kyrpides N."/>
            <person name="Mavromatis K."/>
            <person name="Markowitz V."/>
            <person name="Palaniappan K."/>
            <person name="Ivanova N."/>
            <person name="Schaumberg A."/>
            <person name="Pati A."/>
            <person name="Liolios K."/>
            <person name="Nordberg H.P."/>
            <person name="Cantor M.N."/>
            <person name="Hua S.X."/>
            <person name="Woyke T."/>
        </authorList>
    </citation>
    <scope>NUCLEOTIDE SEQUENCE [LARGE SCALE GENOMIC DNA]</scope>
    <source>
        <strain evidence="2 3">DSM 43889</strain>
    </source>
</reference>
<accession>A0ABT1JBP3</accession>
<evidence type="ECO:0000313" key="3">
    <source>
        <dbReference type="Proteomes" id="UP000791080"/>
    </source>
</evidence>
<feature type="region of interest" description="Disordered" evidence="1">
    <location>
        <begin position="1"/>
        <end position="34"/>
    </location>
</feature>
<comment type="caution">
    <text evidence="2">The sequence shown here is derived from an EMBL/GenBank/DDBJ whole genome shotgun (WGS) entry which is preliminary data.</text>
</comment>
<feature type="compositionally biased region" description="Basic and acidic residues" evidence="1">
    <location>
        <begin position="69"/>
        <end position="80"/>
    </location>
</feature>
<organism evidence="2 3">
    <name type="scientific">Actinoalloteichus caeruleus DSM 43889</name>
    <dbReference type="NCBI Taxonomy" id="1120930"/>
    <lineage>
        <taxon>Bacteria</taxon>
        <taxon>Bacillati</taxon>
        <taxon>Actinomycetota</taxon>
        <taxon>Actinomycetes</taxon>
        <taxon>Pseudonocardiales</taxon>
        <taxon>Pseudonocardiaceae</taxon>
        <taxon>Actinoalloteichus</taxon>
        <taxon>Actinoalloteichus cyanogriseus</taxon>
    </lineage>
</organism>
<evidence type="ECO:0000256" key="1">
    <source>
        <dbReference type="SAM" id="MobiDB-lite"/>
    </source>
</evidence>
<gene>
    <name evidence="2" type="ORF">G443_000192</name>
</gene>
<dbReference type="EMBL" id="AUBJ02000001">
    <property type="protein sequence ID" value="MCP2329922.1"/>
    <property type="molecule type" value="Genomic_DNA"/>
</dbReference>
<reference evidence="2 3" key="2">
    <citation type="submission" date="2022-06" db="EMBL/GenBank/DDBJ databases">
        <title>Genomic Encyclopedia of Type Strains, Phase I: the one thousand microbial genomes (KMG-I) project.</title>
        <authorList>
            <person name="Kyrpides N."/>
        </authorList>
    </citation>
    <scope>NUCLEOTIDE SEQUENCE [LARGE SCALE GENOMIC DNA]</scope>
    <source>
        <strain evidence="2 3">DSM 43889</strain>
    </source>
</reference>
<proteinExistence type="predicted"/>
<dbReference type="Proteomes" id="UP000791080">
    <property type="component" value="Unassembled WGS sequence"/>
</dbReference>
<evidence type="ECO:0000313" key="2">
    <source>
        <dbReference type="EMBL" id="MCP2329922.1"/>
    </source>
</evidence>